<evidence type="ECO:0000313" key="2">
    <source>
        <dbReference type="EMBL" id="ORX35901.1"/>
    </source>
</evidence>
<dbReference type="InParanoid" id="A0A1Y1UCX1"/>
<proteinExistence type="predicted"/>
<feature type="compositionally biased region" description="Basic and acidic residues" evidence="1">
    <location>
        <begin position="211"/>
        <end position="223"/>
    </location>
</feature>
<sequence>MESSLLPKLRRTVEKVVSEAAVPHGSLERGEFTMGSARQTISQLMGLGKKGLDVDEWRGQVKKLVQEAIDRLGEEGSEQESGTGSPGPSASTSSAESPPPKKAKRKPIKESGASKSTAKHGKAGPREKKRNAAKEPTPDSEADIQPKSPPGSDDERSLRQEAEAQGSESEMSSVYDVLPTKNRRERKSRGGEEDSASDIKKSKASRKSKTKKDPNEGLPPDEAKIADLKRFVVACGVRKQWGKELADCPTAKDQIRHLESLLISLGMKGKPTMGKAKALKEQRELAAELNDVRQFEAARGVSSTEGGTKSRARKTGALESDGGDEDDDDEQNVPKPKSALAAVMDFLGEDDSSD</sequence>
<name>A0A1Y1UCX1_9TREE</name>
<dbReference type="InterPro" id="IPR037647">
    <property type="entry name" value="HIRIP3"/>
</dbReference>
<organism evidence="2 3">
    <name type="scientific">Kockovaella imperatae</name>
    <dbReference type="NCBI Taxonomy" id="4999"/>
    <lineage>
        <taxon>Eukaryota</taxon>
        <taxon>Fungi</taxon>
        <taxon>Dikarya</taxon>
        <taxon>Basidiomycota</taxon>
        <taxon>Agaricomycotina</taxon>
        <taxon>Tremellomycetes</taxon>
        <taxon>Tremellales</taxon>
        <taxon>Cuniculitremaceae</taxon>
        <taxon>Kockovaella</taxon>
    </lineage>
</organism>
<dbReference type="OrthoDB" id="552755at2759"/>
<feature type="compositionally biased region" description="Acidic residues" evidence="1">
    <location>
        <begin position="321"/>
        <end position="331"/>
    </location>
</feature>
<evidence type="ECO:0000256" key="1">
    <source>
        <dbReference type="SAM" id="MobiDB-lite"/>
    </source>
</evidence>
<reference evidence="2 3" key="1">
    <citation type="submission" date="2017-03" db="EMBL/GenBank/DDBJ databases">
        <title>Widespread Adenine N6-methylation of Active Genes in Fungi.</title>
        <authorList>
            <consortium name="DOE Joint Genome Institute"/>
            <person name="Mondo S.J."/>
            <person name="Dannebaum R.O."/>
            <person name="Kuo R.C."/>
            <person name="Louie K.B."/>
            <person name="Bewick A.J."/>
            <person name="Labutti K."/>
            <person name="Haridas S."/>
            <person name="Kuo A."/>
            <person name="Salamov A."/>
            <person name="Ahrendt S.R."/>
            <person name="Lau R."/>
            <person name="Bowen B.P."/>
            <person name="Lipzen A."/>
            <person name="Sullivan W."/>
            <person name="Andreopoulos W.B."/>
            <person name="Clum A."/>
            <person name="Lindquist E."/>
            <person name="Daum C."/>
            <person name="Northen T.R."/>
            <person name="Ramamoorthy G."/>
            <person name="Schmitz R.J."/>
            <person name="Gryganskyi A."/>
            <person name="Culley D."/>
            <person name="Magnuson J."/>
            <person name="James T.Y."/>
            <person name="O'Malley M.A."/>
            <person name="Stajich J.E."/>
            <person name="Spatafora J.W."/>
            <person name="Visel A."/>
            <person name="Grigoriev I.V."/>
        </authorList>
    </citation>
    <scope>NUCLEOTIDE SEQUENCE [LARGE SCALE GENOMIC DNA]</scope>
    <source>
        <strain evidence="2 3">NRRL Y-17943</strain>
    </source>
</reference>
<feature type="region of interest" description="Disordered" evidence="1">
    <location>
        <begin position="68"/>
        <end position="223"/>
    </location>
</feature>
<comment type="caution">
    <text evidence="2">The sequence shown here is derived from an EMBL/GenBank/DDBJ whole genome shotgun (WGS) entry which is preliminary data.</text>
</comment>
<dbReference type="PANTHER" id="PTHR15410">
    <property type="entry name" value="HIRA-INTERACTING PROTEIN 3"/>
    <property type="match status" value="1"/>
</dbReference>
<feature type="compositionally biased region" description="Basic and acidic residues" evidence="1">
    <location>
        <begin position="153"/>
        <end position="162"/>
    </location>
</feature>
<dbReference type="GO" id="GO:0005634">
    <property type="term" value="C:nucleus"/>
    <property type="evidence" value="ECO:0007669"/>
    <property type="project" value="TreeGrafter"/>
</dbReference>
<dbReference type="EMBL" id="NBSH01000009">
    <property type="protein sequence ID" value="ORX35901.1"/>
    <property type="molecule type" value="Genomic_DNA"/>
</dbReference>
<feature type="compositionally biased region" description="Basic and acidic residues" evidence="1">
    <location>
        <begin position="124"/>
        <end position="137"/>
    </location>
</feature>
<feature type="region of interest" description="Disordered" evidence="1">
    <location>
        <begin position="292"/>
        <end position="339"/>
    </location>
</feature>
<keyword evidence="3" id="KW-1185">Reference proteome</keyword>
<evidence type="ECO:0000313" key="3">
    <source>
        <dbReference type="Proteomes" id="UP000193218"/>
    </source>
</evidence>
<feature type="compositionally biased region" description="Basic and acidic residues" evidence="1">
    <location>
        <begin position="188"/>
        <end position="201"/>
    </location>
</feature>
<dbReference type="GeneID" id="33560206"/>
<evidence type="ECO:0008006" key="4">
    <source>
        <dbReference type="Google" id="ProtNLM"/>
    </source>
</evidence>
<gene>
    <name evidence="2" type="ORF">BD324DRAFT_651815</name>
</gene>
<dbReference type="STRING" id="4999.A0A1Y1UCX1"/>
<protein>
    <recommendedName>
        <fullName evidence="4">Transcriptional regulator</fullName>
    </recommendedName>
</protein>
<accession>A0A1Y1UCX1</accession>
<dbReference type="PANTHER" id="PTHR15410:SF2">
    <property type="entry name" value="HIRA-INTERACTING PROTEIN 3"/>
    <property type="match status" value="1"/>
</dbReference>
<dbReference type="RefSeq" id="XP_021870030.1">
    <property type="nucleotide sequence ID" value="XM_022018397.1"/>
</dbReference>
<dbReference type="AlphaFoldDB" id="A0A1Y1UCX1"/>
<dbReference type="Proteomes" id="UP000193218">
    <property type="component" value="Unassembled WGS sequence"/>
</dbReference>
<feature type="compositionally biased region" description="Low complexity" evidence="1">
    <location>
        <begin position="79"/>
        <end position="96"/>
    </location>
</feature>